<dbReference type="InterPro" id="IPR006710">
    <property type="entry name" value="Glyco_hydro_43"/>
</dbReference>
<dbReference type="PANTHER" id="PTHR42812">
    <property type="entry name" value="BETA-XYLOSIDASE"/>
    <property type="match status" value="1"/>
</dbReference>
<keyword evidence="8" id="KW-0119">Carbohydrate metabolism</keyword>
<dbReference type="PANTHER" id="PTHR42812:SF12">
    <property type="entry name" value="BETA-XYLOSIDASE-RELATED"/>
    <property type="match status" value="1"/>
</dbReference>
<feature type="site" description="Important for catalytic activity, responsible for pKa modulation of the active site Glu and correct orientation of both the proton donor and substrate" evidence="5">
    <location>
        <position position="127"/>
    </location>
</feature>
<gene>
    <name evidence="8" type="ORF">B8V81_4320</name>
</gene>
<evidence type="ECO:0000256" key="2">
    <source>
        <dbReference type="ARBA" id="ARBA00022801"/>
    </source>
</evidence>
<keyword evidence="8" id="KW-0624">Polysaccharide degradation</keyword>
<keyword evidence="9" id="KW-1185">Reference proteome</keyword>
<reference evidence="8 9" key="1">
    <citation type="submission" date="2017-05" db="EMBL/GenBank/DDBJ databases">
        <title>Functional genome analysis of Paenibacillus pasadenensis strain R16: insights on endophytic life style and antifungal activity.</title>
        <authorList>
            <person name="Passera A."/>
            <person name="Marcolungo L."/>
            <person name="Casati P."/>
            <person name="Brasca M."/>
            <person name="Quaglino F."/>
            <person name="Delledonne M."/>
        </authorList>
    </citation>
    <scope>NUCLEOTIDE SEQUENCE [LARGE SCALE GENOMIC DNA]</scope>
    <source>
        <strain evidence="8 9">R16</strain>
    </source>
</reference>
<keyword evidence="3 6" id="KW-0326">Glycosidase</keyword>
<evidence type="ECO:0000313" key="8">
    <source>
        <dbReference type="EMBL" id="PLT45889.1"/>
    </source>
</evidence>
<comment type="similarity">
    <text evidence="1 6">Belongs to the glycosyl hydrolase 43 family.</text>
</comment>
<dbReference type="InterPro" id="IPR013320">
    <property type="entry name" value="ConA-like_dom_sf"/>
</dbReference>
<accession>A0A2N5N6I1</accession>
<evidence type="ECO:0000256" key="1">
    <source>
        <dbReference type="ARBA" id="ARBA00009865"/>
    </source>
</evidence>
<dbReference type="Gene3D" id="2.60.120.200">
    <property type="match status" value="1"/>
</dbReference>
<evidence type="ECO:0000256" key="5">
    <source>
        <dbReference type="PIRSR" id="PIRSR606710-2"/>
    </source>
</evidence>
<dbReference type="SUPFAM" id="SSF75005">
    <property type="entry name" value="Arabinanase/levansucrase/invertase"/>
    <property type="match status" value="1"/>
</dbReference>
<comment type="caution">
    <text evidence="8">The sequence shown here is derived from an EMBL/GenBank/DDBJ whole genome shotgun (WGS) entry which is preliminary data.</text>
</comment>
<dbReference type="EC" id="3.2.1.8" evidence="8"/>
<keyword evidence="2 6" id="KW-0378">Hydrolase</keyword>
<dbReference type="InterPro" id="IPR023296">
    <property type="entry name" value="Glyco_hydro_beta-prop_sf"/>
</dbReference>
<dbReference type="EMBL" id="NFEZ01000004">
    <property type="protein sequence ID" value="PLT45889.1"/>
    <property type="molecule type" value="Genomic_DNA"/>
</dbReference>
<organism evidence="8 9">
    <name type="scientific">Paenibacillus pasadenensis</name>
    <dbReference type="NCBI Taxonomy" id="217090"/>
    <lineage>
        <taxon>Bacteria</taxon>
        <taxon>Bacillati</taxon>
        <taxon>Bacillota</taxon>
        <taxon>Bacilli</taxon>
        <taxon>Bacillales</taxon>
        <taxon>Paenibacillaceae</taxon>
        <taxon>Paenibacillus</taxon>
    </lineage>
</organism>
<dbReference type="OrthoDB" id="9801455at2"/>
<dbReference type="Pfam" id="PF17851">
    <property type="entry name" value="GH43_C2"/>
    <property type="match status" value="1"/>
</dbReference>
<evidence type="ECO:0000256" key="3">
    <source>
        <dbReference type="ARBA" id="ARBA00023295"/>
    </source>
</evidence>
<feature type="active site" description="Proton acceptor" evidence="4">
    <location>
        <position position="16"/>
    </location>
</feature>
<evidence type="ECO:0000256" key="6">
    <source>
        <dbReference type="RuleBase" id="RU361187"/>
    </source>
</evidence>
<proteinExistence type="inferred from homology"/>
<dbReference type="RefSeq" id="WP_028597694.1">
    <property type="nucleotide sequence ID" value="NZ_BIMM01000004.1"/>
</dbReference>
<dbReference type="InterPro" id="IPR051795">
    <property type="entry name" value="Glycosyl_Hydrlase_43"/>
</dbReference>
<dbReference type="Gene3D" id="2.115.10.20">
    <property type="entry name" value="Glycosyl hydrolase domain, family 43"/>
    <property type="match status" value="1"/>
</dbReference>
<feature type="domain" description="Beta-xylosidase C-terminal Concanavalin A-like" evidence="7">
    <location>
        <begin position="305"/>
        <end position="499"/>
    </location>
</feature>
<dbReference type="GO" id="GO:0031176">
    <property type="term" value="F:endo-1,4-beta-xylanase activity"/>
    <property type="evidence" value="ECO:0007669"/>
    <property type="project" value="UniProtKB-EC"/>
</dbReference>
<evidence type="ECO:0000259" key="7">
    <source>
        <dbReference type="Pfam" id="PF17851"/>
    </source>
</evidence>
<dbReference type="CDD" id="cd09001">
    <property type="entry name" value="GH43_FsAxh1-like"/>
    <property type="match status" value="1"/>
</dbReference>
<dbReference type="Pfam" id="PF04616">
    <property type="entry name" value="Glyco_hydro_43"/>
    <property type="match status" value="1"/>
</dbReference>
<dbReference type="InterPro" id="IPR041542">
    <property type="entry name" value="GH43_C2"/>
</dbReference>
<dbReference type="GO" id="GO:0045493">
    <property type="term" value="P:xylan catabolic process"/>
    <property type="evidence" value="ECO:0007669"/>
    <property type="project" value="UniProtKB-KW"/>
</dbReference>
<dbReference type="Proteomes" id="UP000234789">
    <property type="component" value="Unassembled WGS sequence"/>
</dbReference>
<keyword evidence="8" id="KW-0858">Xylan degradation</keyword>
<feature type="active site" description="Proton donor" evidence="4">
    <location>
        <position position="180"/>
    </location>
</feature>
<dbReference type="AlphaFoldDB" id="A0A2N5N6I1"/>
<evidence type="ECO:0000256" key="4">
    <source>
        <dbReference type="PIRSR" id="PIRSR606710-1"/>
    </source>
</evidence>
<name>A0A2N5N6I1_9BACL</name>
<dbReference type="SUPFAM" id="SSF49899">
    <property type="entry name" value="Concanavalin A-like lectins/glucanases"/>
    <property type="match status" value="1"/>
</dbReference>
<sequence>MSAVISNPIVWADVPDPCVIRVGSAFYMVSTSMHSMPGCPILKSVNLRDWELIGYVYDTLEDNEAHRLQDGRGIYGKGSWAACLRQHGGWFHVCFSSNDMDRFYMYRTRDIERGPWERHVMPGLLHDPSLLFDDGRVYVIHGNGDIRITELTADATARLPGGVDRLLLATETEGIGLCCEGCHAFQRNGFYYLFFIEWPRTGNRRRRQLVYRSQRLLGPYERRELLDDDLGYRNNGVAQGGIVDDGLGGWHAVLFQDHGAVGRVPCVVPVTWEDDWPVFGVDAKAPLSYATGLPASAPQPLAASDEFDYGSDRLGLFWQWNHNPDPRLWSVTERPGYLRLRTGMLASSVEYARNTLTQRTEGPACSASVLLDAAGLLPGDRAGLAALSSQFGLIGLRAEADGKRSVVMAVKGEDGGELVRESRPYAKDCIFLRLDCRFEEGEDIAEFFYSEDGAAWERLGPPLEMAYTLHHFMGYRFGLFCYATEHAGGFADLDYFRYRKVSGRTAADG</sequence>
<evidence type="ECO:0000313" key="9">
    <source>
        <dbReference type="Proteomes" id="UP000234789"/>
    </source>
</evidence>
<protein>
    <submittedName>
        <fullName evidence="8">Endo-1,4-beta-xylanase A</fullName>
        <ecNumber evidence="8">3.2.1.8</ecNumber>
    </submittedName>
</protein>